<keyword evidence="2" id="KW-1185">Reference proteome</keyword>
<reference evidence="1 2" key="1">
    <citation type="submission" date="2018-11" db="EMBL/GenBank/DDBJ databases">
        <title>Complete genome sequencing of the Actinobacteria Serinibacter sp. K3-2.</title>
        <authorList>
            <person name="Rakitin A.L."/>
            <person name="Beletsky A.V."/>
            <person name="Mardanov A.V."/>
            <person name="Ravin N.V."/>
            <person name="Gromova A.S."/>
            <person name="Filippova S.N."/>
            <person name="Gal'Chenko V.F."/>
        </authorList>
    </citation>
    <scope>NUCLEOTIDE SEQUENCE [LARGE SCALE GENOMIC DNA]</scope>
    <source>
        <strain evidence="1 2">K3-2</strain>
    </source>
</reference>
<dbReference type="CDD" id="cd00377">
    <property type="entry name" value="ICL_PEPM"/>
    <property type="match status" value="1"/>
</dbReference>
<gene>
    <name evidence="1" type="ORF">SERN_1242</name>
</gene>
<dbReference type="InterPro" id="IPR039556">
    <property type="entry name" value="ICL/PEPM"/>
</dbReference>
<dbReference type="Proteomes" id="UP000297318">
    <property type="component" value="Unassembled WGS sequence"/>
</dbReference>
<evidence type="ECO:0000313" key="1">
    <source>
        <dbReference type="EMBL" id="TGO05238.1"/>
    </source>
</evidence>
<dbReference type="RefSeq" id="WP_135849272.1">
    <property type="nucleotide sequence ID" value="NZ_RHPJ01000002.1"/>
</dbReference>
<comment type="caution">
    <text evidence="1">The sequence shown here is derived from an EMBL/GenBank/DDBJ whole genome shotgun (WGS) entry which is preliminary data.</text>
</comment>
<dbReference type="GO" id="GO:0003824">
    <property type="term" value="F:catalytic activity"/>
    <property type="evidence" value="ECO:0007669"/>
    <property type="project" value="InterPro"/>
</dbReference>
<organism evidence="1 2">
    <name type="scientific">Serinibacter arcticus</name>
    <dbReference type="NCBI Taxonomy" id="1655435"/>
    <lineage>
        <taxon>Bacteria</taxon>
        <taxon>Bacillati</taxon>
        <taxon>Actinomycetota</taxon>
        <taxon>Actinomycetes</taxon>
        <taxon>Micrococcales</taxon>
        <taxon>Beutenbergiaceae</taxon>
        <taxon>Serinibacter</taxon>
    </lineage>
</organism>
<name>A0A4Z1E2L5_9MICO</name>
<dbReference type="EMBL" id="RHPJ01000002">
    <property type="protein sequence ID" value="TGO05238.1"/>
    <property type="molecule type" value="Genomic_DNA"/>
</dbReference>
<protein>
    <submittedName>
        <fullName evidence="1">Putative carboxyvinyl-carboxyphosphonate phosphorylmutase</fullName>
    </submittedName>
</protein>
<sequence length="262" mass="27231">MTTTTSTSTSDRATVLRDLHRAPELLQVVNVWDVVSTRAVAGLPGTKAIATAGHSIAATFGYDDGTIPFDLTLDLLGRITAATELPVSADLDDGYEQPGETVRRVIGAGVVGANVEDRLRPLAESVARVEQIVAAGAAEGVDFVLNARTDAFVRGGDRPASESLADAVERGRAYLEAGATTIFVPGNLDEDVIAELVAGIGQNRVSLIGFPAVPPPARLQELGVARLSYGPLTQRVALGALVDLAESVYAGAVPPEGIRPLN</sequence>
<accession>A0A4Z1E2L5</accession>
<dbReference type="AlphaFoldDB" id="A0A4Z1E2L5"/>
<dbReference type="Gene3D" id="3.20.20.60">
    <property type="entry name" value="Phosphoenolpyruvate-binding domains"/>
    <property type="match status" value="1"/>
</dbReference>
<dbReference type="InterPro" id="IPR040442">
    <property type="entry name" value="Pyrv_kinase-like_dom_sf"/>
</dbReference>
<dbReference type="InterPro" id="IPR015813">
    <property type="entry name" value="Pyrv/PenolPyrv_kinase-like_dom"/>
</dbReference>
<dbReference type="PANTHER" id="PTHR42905">
    <property type="entry name" value="PHOSPHOENOLPYRUVATE CARBOXYLASE"/>
    <property type="match status" value="1"/>
</dbReference>
<evidence type="ECO:0000313" key="2">
    <source>
        <dbReference type="Proteomes" id="UP000297318"/>
    </source>
</evidence>
<dbReference type="PANTHER" id="PTHR42905:SF16">
    <property type="entry name" value="CARBOXYPHOSPHONOENOLPYRUVATE PHOSPHONOMUTASE-LIKE PROTEIN (AFU_ORTHOLOGUE AFUA_5G07230)"/>
    <property type="match status" value="1"/>
</dbReference>
<dbReference type="SUPFAM" id="SSF51621">
    <property type="entry name" value="Phosphoenolpyruvate/pyruvate domain"/>
    <property type="match status" value="1"/>
</dbReference>
<dbReference type="OrthoDB" id="9780430at2"/>
<dbReference type="Pfam" id="PF13714">
    <property type="entry name" value="PEP_mutase"/>
    <property type="match status" value="1"/>
</dbReference>
<proteinExistence type="predicted"/>